<accession>N6ZRV9</accession>
<gene>
    <name evidence="2" type="ORF">C667_09753</name>
</gene>
<evidence type="ECO:0000256" key="1">
    <source>
        <dbReference type="SAM" id="Phobius"/>
    </source>
</evidence>
<protein>
    <recommendedName>
        <fullName evidence="4">Methanethiol S-methyltransferase</fullName>
    </recommendedName>
</protein>
<dbReference type="RefSeq" id="WP_004361742.1">
    <property type="nucleotide sequence ID" value="NZ_AMXF01000056.1"/>
</dbReference>
<keyword evidence="3" id="KW-1185">Reference proteome</keyword>
<name>N6ZRV9_9RHOO</name>
<evidence type="ECO:0008006" key="4">
    <source>
        <dbReference type="Google" id="ProtNLM"/>
    </source>
</evidence>
<evidence type="ECO:0000313" key="3">
    <source>
        <dbReference type="Proteomes" id="UP000013047"/>
    </source>
</evidence>
<dbReference type="Proteomes" id="UP000013047">
    <property type="component" value="Unassembled WGS sequence"/>
</dbReference>
<feature type="transmembrane region" description="Helical" evidence="1">
    <location>
        <begin position="47"/>
        <end position="67"/>
    </location>
</feature>
<keyword evidence="1" id="KW-0812">Transmembrane</keyword>
<keyword evidence="1" id="KW-0472">Membrane</keyword>
<dbReference type="Gene3D" id="1.20.120.1630">
    <property type="match status" value="1"/>
</dbReference>
<keyword evidence="1" id="KW-1133">Transmembrane helix</keyword>
<dbReference type="AlphaFoldDB" id="N6ZRV9"/>
<feature type="transmembrane region" description="Helical" evidence="1">
    <location>
        <begin position="6"/>
        <end position="26"/>
    </location>
</feature>
<dbReference type="EMBL" id="AMXF01000056">
    <property type="protein sequence ID" value="ENO97252.1"/>
    <property type="molecule type" value="Genomic_DNA"/>
</dbReference>
<comment type="caution">
    <text evidence="2">The sequence shown here is derived from an EMBL/GenBank/DDBJ whole genome shotgun (WGS) entry which is preliminary data.</text>
</comment>
<sequence length="228" mass="25623">MSLSGTQIASLVLCWLAYAALHSVLASLWLKRVVAARWPRLAPAYRLGFNLLAVLLLVPPLWLTFAWRGPLLWSWDGGWAWLSNALALAAVAGFLWSTRYYDMGVFYGSTQWRTRERAAEDPGGLALSPLHRHVRHPWYSLGLLILWTREMDEARLTSALCITLYLWVGSLLEEEKLLAFHGEAYARYRARVPGLIPWPGRSLGADEARALCTPRPHQDDTTSTHGGS</sequence>
<feature type="transmembrane region" description="Helical" evidence="1">
    <location>
        <begin position="79"/>
        <end position="96"/>
    </location>
</feature>
<dbReference type="OrthoDB" id="9789029at2"/>
<evidence type="ECO:0000313" key="2">
    <source>
        <dbReference type="EMBL" id="ENO97252.1"/>
    </source>
</evidence>
<organism evidence="2 3">
    <name type="scientific">Thauera phenylacetica B4P</name>
    <dbReference type="NCBI Taxonomy" id="1234382"/>
    <lineage>
        <taxon>Bacteria</taxon>
        <taxon>Pseudomonadati</taxon>
        <taxon>Pseudomonadota</taxon>
        <taxon>Betaproteobacteria</taxon>
        <taxon>Rhodocyclales</taxon>
        <taxon>Zoogloeaceae</taxon>
        <taxon>Thauera</taxon>
    </lineage>
</organism>
<proteinExistence type="predicted"/>
<reference evidence="2 3" key="1">
    <citation type="submission" date="2012-09" db="EMBL/GenBank/DDBJ databases">
        <title>Draft Genome Sequences of 6 Strains from Genus Thauera.</title>
        <authorList>
            <person name="Liu B."/>
            <person name="Shapleigh J.P."/>
            <person name="Frostegard A.H."/>
        </authorList>
    </citation>
    <scope>NUCLEOTIDE SEQUENCE [LARGE SCALE GENOMIC DNA]</scope>
    <source>
        <strain evidence="2 3">B4P</strain>
    </source>
</reference>